<organism evidence="2 3">
    <name type="scientific">Lunasporangiospora selenospora</name>
    <dbReference type="NCBI Taxonomy" id="979761"/>
    <lineage>
        <taxon>Eukaryota</taxon>
        <taxon>Fungi</taxon>
        <taxon>Fungi incertae sedis</taxon>
        <taxon>Mucoromycota</taxon>
        <taxon>Mortierellomycotina</taxon>
        <taxon>Mortierellomycetes</taxon>
        <taxon>Mortierellales</taxon>
        <taxon>Mortierellaceae</taxon>
        <taxon>Lunasporangiospora</taxon>
    </lineage>
</organism>
<feature type="region of interest" description="Disordered" evidence="1">
    <location>
        <begin position="222"/>
        <end position="263"/>
    </location>
</feature>
<keyword evidence="3" id="KW-1185">Reference proteome</keyword>
<dbReference type="PANTHER" id="PTHR42699:SF1">
    <property type="entry name" value="CYSTATHIONINE GAMMA-SYNTHASE-RELATED"/>
    <property type="match status" value="1"/>
</dbReference>
<accession>A0A9P6FJP2</accession>
<evidence type="ECO:0000256" key="1">
    <source>
        <dbReference type="SAM" id="MobiDB-lite"/>
    </source>
</evidence>
<dbReference type="InterPro" id="IPR051750">
    <property type="entry name" value="Trans-sulfuration_enzymes"/>
</dbReference>
<dbReference type="GO" id="GO:0003962">
    <property type="term" value="F:cystathionine gamma-synthase activity"/>
    <property type="evidence" value="ECO:0007669"/>
    <property type="project" value="TreeGrafter"/>
</dbReference>
<comment type="caution">
    <text evidence="2">The sequence shown here is derived from an EMBL/GenBank/DDBJ whole genome shotgun (WGS) entry which is preliminary data.</text>
</comment>
<feature type="region of interest" description="Disordered" evidence="1">
    <location>
        <begin position="190"/>
        <end position="209"/>
    </location>
</feature>
<feature type="compositionally biased region" description="Acidic residues" evidence="1">
    <location>
        <begin position="248"/>
        <end position="263"/>
    </location>
</feature>
<evidence type="ECO:0000313" key="3">
    <source>
        <dbReference type="Proteomes" id="UP000780801"/>
    </source>
</evidence>
<proteinExistence type="predicted"/>
<dbReference type="Proteomes" id="UP000780801">
    <property type="component" value="Unassembled WGS sequence"/>
</dbReference>
<dbReference type="AlphaFoldDB" id="A0A9P6FJP2"/>
<protein>
    <submittedName>
        <fullName evidence="2">Uncharacterized protein</fullName>
    </submittedName>
</protein>
<dbReference type="EMBL" id="JAABOA010006009">
    <property type="protein sequence ID" value="KAF9571325.1"/>
    <property type="molecule type" value="Genomic_DNA"/>
</dbReference>
<dbReference type="GO" id="GO:0019346">
    <property type="term" value="P:transsulfuration"/>
    <property type="evidence" value="ECO:0007669"/>
    <property type="project" value="TreeGrafter"/>
</dbReference>
<feature type="non-terminal residue" evidence="2">
    <location>
        <position position="317"/>
    </location>
</feature>
<feature type="compositionally biased region" description="Low complexity" evidence="1">
    <location>
        <begin position="225"/>
        <end position="243"/>
    </location>
</feature>
<name>A0A9P6FJP2_9FUNG</name>
<reference evidence="2" key="1">
    <citation type="journal article" date="2020" name="Fungal Divers.">
        <title>Resolving the Mortierellaceae phylogeny through synthesis of multi-gene phylogenetics and phylogenomics.</title>
        <authorList>
            <person name="Vandepol N."/>
            <person name="Liber J."/>
            <person name="Desiro A."/>
            <person name="Na H."/>
            <person name="Kennedy M."/>
            <person name="Barry K."/>
            <person name="Grigoriev I.V."/>
            <person name="Miller A.N."/>
            <person name="O'Donnell K."/>
            <person name="Stajich J.E."/>
            <person name="Bonito G."/>
        </authorList>
    </citation>
    <scope>NUCLEOTIDE SEQUENCE</scope>
    <source>
        <strain evidence="2">KOD1015</strain>
    </source>
</reference>
<dbReference type="PANTHER" id="PTHR42699">
    <property type="match status" value="1"/>
</dbReference>
<dbReference type="OrthoDB" id="10047078at2759"/>
<sequence length="317" mass="35196">MSTKHITPAAGVLPEQAPLGSPVPNVPHAISVSLPTFRDNVDYEEAAPRVVKAMVSGYPRFFVALKVKELAEICEKKYGKPTERCFIWPSRKIAERCRHFMERYYVPQPASSISTTSSSNTVRIVEFTIHAPASELKPGGLKFVKIYATLFPEEAFSIGKQYWQHAGEIVSSRLAVHCLRWLSLKAEEDQRDAASTTAKGPATRLTMPRVNRHYSANKIVADGLSSTSPAATTTPSPTTSPSPKQERDLEDQPIEGEDGLDERDYEVYVEERYGRNLDLSFAPKAKVAMKRRIASQVAHHAGSNWTGTSEYVTEDDV</sequence>
<evidence type="ECO:0000313" key="2">
    <source>
        <dbReference type="EMBL" id="KAF9571325.1"/>
    </source>
</evidence>
<gene>
    <name evidence="2" type="ORF">BGW38_008647</name>
</gene>